<evidence type="ECO:0000313" key="1">
    <source>
        <dbReference type="EMBL" id="VEP13468.1"/>
    </source>
</evidence>
<dbReference type="Proteomes" id="UP000320055">
    <property type="component" value="Unassembled WGS sequence"/>
</dbReference>
<protein>
    <submittedName>
        <fullName evidence="1">Uncharacterized protein</fullName>
    </submittedName>
</protein>
<dbReference type="AlphaFoldDB" id="A0A563VPS9"/>
<gene>
    <name evidence="1" type="ORF">H1P_20075</name>
</gene>
<sequence length="69" mass="8125">MYSYAWQKNMIIVLAKQFNLQARNVKKTSGKIYQNRVFIPGVMFALGRKEVAINYCREWMKNNPSFCVS</sequence>
<dbReference type="EMBL" id="CAACVJ010000112">
    <property type="protein sequence ID" value="VEP13468.1"/>
    <property type="molecule type" value="Genomic_DNA"/>
</dbReference>
<organism evidence="1 2">
    <name type="scientific">Hyella patelloides LEGE 07179</name>
    <dbReference type="NCBI Taxonomy" id="945734"/>
    <lineage>
        <taxon>Bacteria</taxon>
        <taxon>Bacillati</taxon>
        <taxon>Cyanobacteriota</taxon>
        <taxon>Cyanophyceae</taxon>
        <taxon>Pleurocapsales</taxon>
        <taxon>Hyellaceae</taxon>
        <taxon>Hyella</taxon>
    </lineage>
</organism>
<name>A0A563VPS9_9CYAN</name>
<evidence type="ECO:0000313" key="2">
    <source>
        <dbReference type="Proteomes" id="UP000320055"/>
    </source>
</evidence>
<keyword evidence="2" id="KW-1185">Reference proteome</keyword>
<accession>A0A563VPS9</accession>
<proteinExistence type="predicted"/>
<reference evidence="1 2" key="1">
    <citation type="submission" date="2019-01" db="EMBL/GenBank/DDBJ databases">
        <authorList>
            <person name="Brito A."/>
        </authorList>
    </citation>
    <scope>NUCLEOTIDE SEQUENCE [LARGE SCALE GENOMIC DNA]</scope>
    <source>
        <strain evidence="1">1</strain>
    </source>
</reference>